<reference evidence="2 3" key="1">
    <citation type="submission" date="2014-11" db="EMBL/GenBank/DDBJ databases">
        <title>Genome of a novel goose pathogen.</title>
        <authorList>
            <person name="Hansen C.M."/>
            <person name="Hueffer K."/>
            <person name="Choi S.C."/>
        </authorList>
    </citation>
    <scope>NUCLEOTIDE SEQUENCE [LARGE SCALE GENOMIC DNA]</scope>
    <source>
        <strain evidence="2 3">KH1503</strain>
    </source>
</reference>
<dbReference type="OrthoDB" id="8611069at2"/>
<keyword evidence="1" id="KW-0812">Transmembrane</keyword>
<dbReference type="PATRIC" id="fig|1470200.3.peg.389"/>
<evidence type="ECO:0000313" key="2">
    <source>
        <dbReference type="EMBL" id="KLT72545.1"/>
    </source>
</evidence>
<dbReference type="STRING" id="1470200.PL75_07510"/>
<accession>A0A0J0YQY3</accession>
<keyword evidence="1" id="KW-1133">Transmembrane helix</keyword>
<dbReference type="Proteomes" id="UP000036027">
    <property type="component" value="Unassembled WGS sequence"/>
</dbReference>
<keyword evidence="3" id="KW-1185">Reference proteome</keyword>
<gene>
    <name evidence="2" type="ORF">PL75_07510</name>
</gene>
<comment type="caution">
    <text evidence="2">The sequence shown here is derived from an EMBL/GenBank/DDBJ whole genome shotgun (WGS) entry which is preliminary data.</text>
</comment>
<proteinExistence type="predicted"/>
<feature type="transmembrane region" description="Helical" evidence="1">
    <location>
        <begin position="28"/>
        <end position="46"/>
    </location>
</feature>
<evidence type="ECO:0000256" key="1">
    <source>
        <dbReference type="SAM" id="Phobius"/>
    </source>
</evidence>
<dbReference type="RefSeq" id="WP_047761314.1">
    <property type="nucleotide sequence ID" value="NZ_CP091510.1"/>
</dbReference>
<keyword evidence="1" id="KW-0472">Membrane</keyword>
<dbReference type="AlphaFoldDB" id="A0A0J0YQY3"/>
<evidence type="ECO:0000313" key="3">
    <source>
        <dbReference type="Proteomes" id="UP000036027"/>
    </source>
</evidence>
<organism evidence="2 3">
    <name type="scientific">Neisseria arctica</name>
    <dbReference type="NCBI Taxonomy" id="1470200"/>
    <lineage>
        <taxon>Bacteria</taxon>
        <taxon>Pseudomonadati</taxon>
        <taxon>Pseudomonadota</taxon>
        <taxon>Betaproteobacteria</taxon>
        <taxon>Neisseriales</taxon>
        <taxon>Neisseriaceae</taxon>
        <taxon>Neisseria</taxon>
    </lineage>
</organism>
<protein>
    <submittedName>
        <fullName evidence="2">Membrane protein</fullName>
    </submittedName>
</protein>
<dbReference type="EMBL" id="JTDO01000011">
    <property type="protein sequence ID" value="KLT72545.1"/>
    <property type="molecule type" value="Genomic_DNA"/>
</dbReference>
<name>A0A0J0YQY3_9NEIS</name>
<sequence length="145" mass="16500">MTNEANNSKNTENTEEQRRKAKAKIRTIRIWFWVILGLLAGTFFLSQCAMSKPRAKQAIYESCVKNIPFSEKWQADLKQHGLADEKGRLVTQYCACMWDEPLDKLTEKQLRSFGKISPQEQLELLGGASAFEARDRQCIAGLGTE</sequence>